<dbReference type="EMBL" id="JAFKCV010000003">
    <property type="protein sequence ID" value="MBN7825036.1"/>
    <property type="molecule type" value="Genomic_DNA"/>
</dbReference>
<evidence type="ECO:0000313" key="2">
    <source>
        <dbReference type="EMBL" id="MBN7825036.1"/>
    </source>
</evidence>
<dbReference type="CDD" id="cd07040">
    <property type="entry name" value="HP"/>
    <property type="match status" value="1"/>
</dbReference>
<organism evidence="2 3">
    <name type="scientific">Bowmanella dokdonensis</name>
    <dbReference type="NCBI Taxonomy" id="751969"/>
    <lineage>
        <taxon>Bacteria</taxon>
        <taxon>Pseudomonadati</taxon>
        <taxon>Pseudomonadota</taxon>
        <taxon>Gammaproteobacteria</taxon>
        <taxon>Alteromonadales</taxon>
        <taxon>Alteromonadaceae</taxon>
        <taxon>Bowmanella</taxon>
    </lineage>
</organism>
<gene>
    <name evidence="2" type="ORF">J0A66_07355</name>
</gene>
<dbReference type="GO" id="GO:0016787">
    <property type="term" value="F:hydrolase activity"/>
    <property type="evidence" value="ECO:0007669"/>
    <property type="project" value="UniProtKB-KW"/>
</dbReference>
<name>A0A939DNI1_9ALTE</name>
<dbReference type="PANTHER" id="PTHR20935:SF0">
    <property type="entry name" value="SERINE_THREONINE-PROTEIN PHOSPHATASE PGAM5, MITOCHONDRIAL"/>
    <property type="match status" value="1"/>
</dbReference>
<dbReference type="SMART" id="SM00855">
    <property type="entry name" value="PGAM"/>
    <property type="match status" value="1"/>
</dbReference>
<evidence type="ECO:0000313" key="3">
    <source>
        <dbReference type="Proteomes" id="UP000664654"/>
    </source>
</evidence>
<dbReference type="Gene3D" id="3.40.50.1240">
    <property type="entry name" value="Phosphoglycerate mutase-like"/>
    <property type="match status" value="1"/>
</dbReference>
<dbReference type="Pfam" id="PF00300">
    <property type="entry name" value="His_Phos_1"/>
    <property type="match status" value="1"/>
</dbReference>
<sequence>MTIRYLHLVRHGQAASDLHQYDDLSALGHRQMQHLGRQMQDLLEQARFHCGSLRRQQQSGQAFLNGAGLSQQVRLCDDFDEFDFLDVLFCVRPQWRDPAQMQKTLQEEAEPEQAFMQIFKQAMQRWVSGTEQGDYKESWQAFSARTHRGMQALTTDSHHWVFTSGGVIAALTAAAMKLDGIQAIHLNSRIANGSVTSFLSVGDRWRLLTFNQIQHFLPHPELLTFR</sequence>
<dbReference type="RefSeq" id="WP_206573143.1">
    <property type="nucleotide sequence ID" value="NZ_JAFKCV010000003.1"/>
</dbReference>
<keyword evidence="1" id="KW-0378">Hydrolase</keyword>
<reference evidence="2" key="1">
    <citation type="submission" date="2021-03" db="EMBL/GenBank/DDBJ databases">
        <title>novel species isolated from a fishpond in China.</title>
        <authorList>
            <person name="Lu H."/>
            <person name="Cai Z."/>
        </authorList>
    </citation>
    <scope>NUCLEOTIDE SEQUENCE</scope>
    <source>
        <strain evidence="2">JCM 30855</strain>
    </source>
</reference>
<dbReference type="Proteomes" id="UP000664654">
    <property type="component" value="Unassembled WGS sequence"/>
</dbReference>
<protein>
    <submittedName>
        <fullName evidence="2">Histidine phosphatase family protein</fullName>
    </submittedName>
</protein>
<comment type="caution">
    <text evidence="2">The sequence shown here is derived from an EMBL/GenBank/DDBJ whole genome shotgun (WGS) entry which is preliminary data.</text>
</comment>
<dbReference type="InterPro" id="IPR051021">
    <property type="entry name" value="Mito_Ser/Thr_phosphatase"/>
</dbReference>
<dbReference type="PANTHER" id="PTHR20935">
    <property type="entry name" value="PHOSPHOGLYCERATE MUTASE-RELATED"/>
    <property type="match status" value="1"/>
</dbReference>
<accession>A0A939DNI1</accession>
<proteinExistence type="predicted"/>
<keyword evidence="3" id="KW-1185">Reference proteome</keyword>
<evidence type="ECO:0000256" key="1">
    <source>
        <dbReference type="ARBA" id="ARBA00022801"/>
    </source>
</evidence>
<dbReference type="InterPro" id="IPR029033">
    <property type="entry name" value="His_PPase_superfam"/>
</dbReference>
<dbReference type="SUPFAM" id="SSF53254">
    <property type="entry name" value="Phosphoglycerate mutase-like"/>
    <property type="match status" value="1"/>
</dbReference>
<dbReference type="InterPro" id="IPR013078">
    <property type="entry name" value="His_Pase_superF_clade-1"/>
</dbReference>
<dbReference type="AlphaFoldDB" id="A0A939DNI1"/>